<comment type="subcellular location">
    <subcellularLocation>
        <location evidence="4">Cytoplasm</location>
    </subcellularLocation>
</comment>
<evidence type="ECO:0000256" key="4">
    <source>
        <dbReference type="HAMAP-Rule" id="MF_01185"/>
    </source>
</evidence>
<keyword evidence="5" id="KW-0969">Cilium</keyword>
<dbReference type="InterPro" id="IPR024046">
    <property type="entry name" value="Flagellar_assmbl_FliW_dom_sf"/>
</dbReference>
<keyword evidence="3 4" id="KW-0810">Translation regulation</keyword>
<proteinExistence type="inferred from homology"/>
<keyword evidence="2 4" id="KW-1005">Bacterial flagellum biogenesis</keyword>
<dbReference type="RefSeq" id="WP_184041835.1">
    <property type="nucleotide sequence ID" value="NZ_JACHHY010000035.1"/>
</dbReference>
<organism evidence="5 6">
    <name type="scientific">Chitinivorax tropicus</name>
    <dbReference type="NCBI Taxonomy" id="714531"/>
    <lineage>
        <taxon>Bacteria</taxon>
        <taxon>Pseudomonadati</taxon>
        <taxon>Pseudomonadota</taxon>
        <taxon>Betaproteobacteria</taxon>
        <taxon>Chitinivorax</taxon>
    </lineage>
</organism>
<evidence type="ECO:0000313" key="6">
    <source>
        <dbReference type="Proteomes" id="UP000575898"/>
    </source>
</evidence>
<keyword evidence="1 4" id="KW-0963">Cytoplasm</keyword>
<keyword evidence="4" id="KW-0143">Chaperone</keyword>
<accession>A0A840MVQ8</accession>
<dbReference type="Gene3D" id="2.30.290.10">
    <property type="entry name" value="BH3618-like"/>
    <property type="match status" value="1"/>
</dbReference>
<dbReference type="GO" id="GO:0044780">
    <property type="term" value="P:bacterial-type flagellum assembly"/>
    <property type="evidence" value="ECO:0007669"/>
    <property type="project" value="UniProtKB-UniRule"/>
</dbReference>
<dbReference type="GO" id="GO:0005737">
    <property type="term" value="C:cytoplasm"/>
    <property type="evidence" value="ECO:0007669"/>
    <property type="project" value="UniProtKB-SubCell"/>
</dbReference>
<keyword evidence="5" id="KW-0966">Cell projection</keyword>
<dbReference type="HAMAP" id="MF_01185">
    <property type="entry name" value="FliW"/>
    <property type="match status" value="1"/>
</dbReference>
<dbReference type="InterPro" id="IPR003775">
    <property type="entry name" value="Flagellar_assembly_factor_FliW"/>
</dbReference>
<evidence type="ECO:0000313" key="5">
    <source>
        <dbReference type="EMBL" id="MBB5020443.1"/>
    </source>
</evidence>
<protein>
    <recommendedName>
        <fullName evidence="4">Flagellar assembly factor FliW</fullName>
    </recommendedName>
</protein>
<dbReference type="Proteomes" id="UP000575898">
    <property type="component" value="Unassembled WGS sequence"/>
</dbReference>
<keyword evidence="6" id="KW-1185">Reference proteome</keyword>
<comment type="subunit">
    <text evidence="4">Interacts with translational regulator CsrA and flagellin(s).</text>
</comment>
<dbReference type="EMBL" id="JACHHY010000035">
    <property type="protein sequence ID" value="MBB5020443.1"/>
    <property type="molecule type" value="Genomic_DNA"/>
</dbReference>
<evidence type="ECO:0000256" key="1">
    <source>
        <dbReference type="ARBA" id="ARBA00022490"/>
    </source>
</evidence>
<name>A0A840MVQ8_9PROT</name>
<dbReference type="AlphaFoldDB" id="A0A840MVQ8"/>
<comment type="similarity">
    <text evidence="4">Belongs to the FliW family.</text>
</comment>
<dbReference type="Pfam" id="PF02623">
    <property type="entry name" value="FliW"/>
    <property type="match status" value="1"/>
</dbReference>
<dbReference type="SUPFAM" id="SSF141457">
    <property type="entry name" value="BH3618-like"/>
    <property type="match status" value="1"/>
</dbReference>
<evidence type="ECO:0000256" key="3">
    <source>
        <dbReference type="ARBA" id="ARBA00022845"/>
    </source>
</evidence>
<gene>
    <name evidence="4" type="primary">fliW</name>
    <name evidence="5" type="ORF">HNQ59_003762</name>
</gene>
<dbReference type="PANTHER" id="PTHR39190:SF1">
    <property type="entry name" value="FLAGELLAR ASSEMBLY FACTOR FLIW"/>
    <property type="match status" value="1"/>
</dbReference>
<evidence type="ECO:0000256" key="2">
    <source>
        <dbReference type="ARBA" id="ARBA00022795"/>
    </source>
</evidence>
<comment type="caution">
    <text evidence="5">The sequence shown here is derived from an EMBL/GenBank/DDBJ whole genome shotgun (WGS) entry which is preliminary data.</text>
</comment>
<keyword evidence="5" id="KW-0282">Flagellum</keyword>
<dbReference type="GO" id="GO:0006417">
    <property type="term" value="P:regulation of translation"/>
    <property type="evidence" value="ECO:0007669"/>
    <property type="project" value="UniProtKB-KW"/>
</dbReference>
<comment type="function">
    <text evidence="4">Acts as an anti-CsrA protein, binds CsrA and prevents it from repressing translation of its target genes, one of which is flagellin. Binds to flagellin and participates in the assembly of the flagellum.</text>
</comment>
<dbReference type="PANTHER" id="PTHR39190">
    <property type="entry name" value="FLAGELLAR ASSEMBLY FACTOR FLIW"/>
    <property type="match status" value="1"/>
</dbReference>
<reference evidence="5 6" key="1">
    <citation type="submission" date="2020-08" db="EMBL/GenBank/DDBJ databases">
        <title>Genomic Encyclopedia of Type Strains, Phase IV (KMG-IV): sequencing the most valuable type-strain genomes for metagenomic binning, comparative biology and taxonomic classification.</title>
        <authorList>
            <person name="Goeker M."/>
        </authorList>
    </citation>
    <scope>NUCLEOTIDE SEQUENCE [LARGE SCALE GENOMIC DNA]</scope>
    <source>
        <strain evidence="5 6">DSM 27165</strain>
    </source>
</reference>
<sequence>MQLQSTRFGDIEIDPDSVIFFPEPILGFDQSRRYKLFHEDKQTPVMLWLQSLDEADVVFSLIDPTMLGLHFEIILTDDECTKLAITDPSSVAVLLMVAKDGDRLDPKPYAPILINVASRIGMQKPGVRANIVFSNV</sequence>